<evidence type="ECO:0000313" key="1">
    <source>
        <dbReference type="EMBL" id="KAK0736430.1"/>
    </source>
</evidence>
<evidence type="ECO:0000313" key="2">
    <source>
        <dbReference type="Proteomes" id="UP001172159"/>
    </source>
</evidence>
<keyword evidence="2" id="KW-1185">Reference proteome</keyword>
<comment type="caution">
    <text evidence="1">The sequence shown here is derived from an EMBL/GenBank/DDBJ whole genome shotgun (WGS) entry which is preliminary data.</text>
</comment>
<dbReference type="Proteomes" id="UP001172159">
    <property type="component" value="Unassembled WGS sequence"/>
</dbReference>
<sequence length="94" mass="10293">MVKSVCRGCVGVVGASWLMMEVSMARDVFPGQFETSASKSWMASAVHSGRWSIGWKGGAEEMHTADVRSFDVEVWPVYLGSRGVVQQRVKVGQL</sequence>
<dbReference type="AlphaFoldDB" id="A0AA40EDZ6"/>
<proteinExistence type="predicted"/>
<name>A0AA40EDZ6_9PEZI</name>
<reference evidence="1" key="1">
    <citation type="submission" date="2023-06" db="EMBL/GenBank/DDBJ databases">
        <title>Genome-scale phylogeny and comparative genomics of the fungal order Sordariales.</title>
        <authorList>
            <consortium name="Lawrence Berkeley National Laboratory"/>
            <person name="Hensen N."/>
            <person name="Bonometti L."/>
            <person name="Westerberg I."/>
            <person name="Brannstrom I.O."/>
            <person name="Guillou S."/>
            <person name="Cros-Aarteil S."/>
            <person name="Calhoun S."/>
            <person name="Haridas S."/>
            <person name="Kuo A."/>
            <person name="Mondo S."/>
            <person name="Pangilinan J."/>
            <person name="Riley R."/>
            <person name="Labutti K."/>
            <person name="Andreopoulos B."/>
            <person name="Lipzen A."/>
            <person name="Chen C."/>
            <person name="Yanf M."/>
            <person name="Daum C."/>
            <person name="Ng V."/>
            <person name="Clum A."/>
            <person name="Steindorff A."/>
            <person name="Ohm R."/>
            <person name="Martin F."/>
            <person name="Silar P."/>
            <person name="Natvig D."/>
            <person name="Lalanne C."/>
            <person name="Gautier V."/>
            <person name="Ament-Velasquez S.L."/>
            <person name="Kruys A."/>
            <person name="Hutchinson M.I."/>
            <person name="Powell A.J."/>
            <person name="Barry K."/>
            <person name="Miller A.N."/>
            <person name="Grigoriev I.V."/>
            <person name="Debuchy R."/>
            <person name="Gladieux P."/>
            <person name="Thoren M.H."/>
            <person name="Johannesson H."/>
        </authorList>
    </citation>
    <scope>NUCLEOTIDE SEQUENCE</scope>
    <source>
        <strain evidence="1">CBS 540.89</strain>
    </source>
</reference>
<gene>
    <name evidence="1" type="ORF">B0T21DRAFT_180083</name>
</gene>
<accession>A0AA40EDZ6</accession>
<dbReference type="EMBL" id="JAUKTV010000006">
    <property type="protein sequence ID" value="KAK0736430.1"/>
    <property type="molecule type" value="Genomic_DNA"/>
</dbReference>
<organism evidence="1 2">
    <name type="scientific">Apiosordaria backusii</name>
    <dbReference type="NCBI Taxonomy" id="314023"/>
    <lineage>
        <taxon>Eukaryota</taxon>
        <taxon>Fungi</taxon>
        <taxon>Dikarya</taxon>
        <taxon>Ascomycota</taxon>
        <taxon>Pezizomycotina</taxon>
        <taxon>Sordariomycetes</taxon>
        <taxon>Sordariomycetidae</taxon>
        <taxon>Sordariales</taxon>
        <taxon>Lasiosphaeriaceae</taxon>
        <taxon>Apiosordaria</taxon>
    </lineage>
</organism>
<protein>
    <submittedName>
        <fullName evidence="1">Uncharacterized protein</fullName>
    </submittedName>
</protein>